<sequence>METRIDEIADRIYRLSTHVPDIVPPAGFTFNQFLVLADEPLLFHTGLRRMFPLVSEAVSRIMPIENLRWITFGHYEADECGAMNEWLAVAPNAQVAHGVTGCSVSLNDMADRPPRVLANGEVIDIGGKRIRYIDTPHVPHGWDAGVIYEENSRTLFCGDLFTHLGNGPALTESDIVGPALAAEDIFYDTSLGPRIAPTVRQLADLAPRTLALMHGSSFVGDTAAALYDLASAYDKRLRAVMAEMPA</sequence>
<dbReference type="InterPro" id="IPR045761">
    <property type="entry name" value="ODP_dom"/>
</dbReference>
<feature type="domain" description="ODP" evidence="1">
    <location>
        <begin position="29"/>
        <end position="165"/>
    </location>
</feature>
<dbReference type="AlphaFoldDB" id="A0A512BWQ2"/>
<dbReference type="Proteomes" id="UP000321085">
    <property type="component" value="Unassembled WGS sequence"/>
</dbReference>
<evidence type="ECO:0000313" key="2">
    <source>
        <dbReference type="EMBL" id="GEO16376.1"/>
    </source>
</evidence>
<dbReference type="EMBL" id="BJYU01000063">
    <property type="protein sequence ID" value="GEO16376.1"/>
    <property type="molecule type" value="Genomic_DNA"/>
</dbReference>
<dbReference type="PANTHER" id="PTHR43717:SF1">
    <property type="entry name" value="ANAEROBIC NITRIC OXIDE REDUCTASE FLAVORUBREDOXIN"/>
    <property type="match status" value="1"/>
</dbReference>
<evidence type="ECO:0000313" key="3">
    <source>
        <dbReference type="Proteomes" id="UP000321085"/>
    </source>
</evidence>
<accession>A0A512BWQ2</accession>
<keyword evidence="3" id="KW-1185">Reference proteome</keyword>
<evidence type="ECO:0000259" key="1">
    <source>
        <dbReference type="Pfam" id="PF19583"/>
    </source>
</evidence>
<reference evidence="2 3" key="1">
    <citation type="submission" date="2019-07" db="EMBL/GenBank/DDBJ databases">
        <title>Whole genome shotgun sequence of Microvirga aerophila NBRC 106136.</title>
        <authorList>
            <person name="Hosoyama A."/>
            <person name="Uohara A."/>
            <person name="Ohji S."/>
            <person name="Ichikawa N."/>
        </authorList>
    </citation>
    <scope>NUCLEOTIDE SEQUENCE [LARGE SCALE GENOMIC DNA]</scope>
    <source>
        <strain evidence="2 3">NBRC 106136</strain>
    </source>
</reference>
<dbReference type="SUPFAM" id="SSF56281">
    <property type="entry name" value="Metallo-hydrolase/oxidoreductase"/>
    <property type="match status" value="1"/>
</dbReference>
<comment type="caution">
    <text evidence="2">The sequence shown here is derived from an EMBL/GenBank/DDBJ whole genome shotgun (WGS) entry which is preliminary data.</text>
</comment>
<gene>
    <name evidence="2" type="ORF">MAE02_40720</name>
</gene>
<dbReference type="RefSeq" id="WP_147021944.1">
    <property type="nucleotide sequence ID" value="NZ_BJYU01000063.1"/>
</dbReference>
<dbReference type="InterPro" id="IPR036866">
    <property type="entry name" value="RibonucZ/Hydroxyglut_hydro"/>
</dbReference>
<dbReference type="Gene3D" id="3.60.15.10">
    <property type="entry name" value="Ribonuclease Z/Hydroxyacylglutathione hydrolase-like"/>
    <property type="match status" value="1"/>
</dbReference>
<protein>
    <recommendedName>
        <fullName evidence="1">ODP domain-containing protein</fullName>
    </recommendedName>
</protein>
<dbReference type="PANTHER" id="PTHR43717">
    <property type="entry name" value="ANAEROBIC NITRIC OXIDE REDUCTASE FLAVORUBREDOXIN"/>
    <property type="match status" value="1"/>
</dbReference>
<dbReference type="Pfam" id="PF19583">
    <property type="entry name" value="ODP"/>
    <property type="match status" value="1"/>
</dbReference>
<name>A0A512BWQ2_9HYPH</name>
<organism evidence="2 3">
    <name type="scientific">Microvirga aerophila</name>
    <dbReference type="NCBI Taxonomy" id="670291"/>
    <lineage>
        <taxon>Bacteria</taxon>
        <taxon>Pseudomonadati</taxon>
        <taxon>Pseudomonadota</taxon>
        <taxon>Alphaproteobacteria</taxon>
        <taxon>Hyphomicrobiales</taxon>
        <taxon>Methylobacteriaceae</taxon>
        <taxon>Microvirga</taxon>
    </lineage>
</organism>
<proteinExistence type="predicted"/>